<evidence type="ECO:0000256" key="5">
    <source>
        <dbReference type="ARBA" id="ARBA00022777"/>
    </source>
</evidence>
<feature type="transmembrane region" description="Helical" evidence="10">
    <location>
        <begin position="437"/>
        <end position="457"/>
    </location>
</feature>
<dbReference type="Pfam" id="PF13424">
    <property type="entry name" value="TPR_12"/>
    <property type="match status" value="1"/>
</dbReference>
<dbReference type="EMBL" id="FMZO01000017">
    <property type="protein sequence ID" value="SDD97091.1"/>
    <property type="molecule type" value="Genomic_DNA"/>
</dbReference>
<dbReference type="PROSITE" id="PS50005">
    <property type="entry name" value="TPR"/>
    <property type="match status" value="1"/>
</dbReference>
<sequence>MKRNVVLYTTALMGLLLFAFDGRTQEVKTKEQLLRISLACDSLNRVEEYGKAQALARQTLAVIPSGDNTNLSLFNFYIGVGYQGVLSDSAIFYYQRSLTYAHLAENSKRISNALLELMYLYNYTDGYTTERDKTAAALNRMIDTTSSVSLKKACYIKLADYYRVIGWREQELNYRLQSLGLMKTEMQQGLYKDGDADSVNIGVAYFNIGDLYETMDHYTKAQEFYRQARPLLWNYKAGICAYYKGMATSYLKMGNTVSARQYEDSLENMVAHHYKIADGWSTLISTYLSNAEYYLDRENAAAAMPYLVMAEKLIGTKVQDAIETGSFNYTMGRALSVQKNYVKALPYLIRAEAVRQGFSADLYAKVLRALAACYEGLGKWQEADLYYAKYLPLRDSLDARAAQQSMANAEARFQNKEKVKEIEAQKAQISFARQQRLWLVAGIVALVLLAGLLLLFYRNKKRNADLLVRLNSALEEANRTKAKLFGIISHDLRSPMNQVYQFLRLQQLNPGALDENQKAALSSKIQNATGSLLETMEDLLLWSKTQMNAFEAQLQPVNIAAVVMDCQRLLQLNSEARKIVFETGIPEDLTVQTDANYLQTIVRNLLQNAIKAAPGGSLIQIEAKQENGRTWLLVKNQGAAFTQEQYERLIRQEQHAASLSGLGLKLVDELSRKIHATVSFHYDGTYTRACLEF</sequence>
<keyword evidence="4" id="KW-0547">Nucleotide-binding</keyword>
<keyword evidence="10" id="KW-0812">Transmembrane</keyword>
<dbReference type="GO" id="GO:0000155">
    <property type="term" value="F:phosphorelay sensor kinase activity"/>
    <property type="evidence" value="ECO:0007669"/>
    <property type="project" value="InterPro"/>
</dbReference>
<organism evidence="13 14">
    <name type="scientific">Niabella drilacis (strain DSM 25811 / CCM 8410 / CCUG 62505 / LMG 26954 / E90)</name>
    <dbReference type="NCBI Taxonomy" id="1285928"/>
    <lineage>
        <taxon>Bacteria</taxon>
        <taxon>Pseudomonadati</taxon>
        <taxon>Bacteroidota</taxon>
        <taxon>Chitinophagia</taxon>
        <taxon>Chitinophagales</taxon>
        <taxon>Chitinophagaceae</taxon>
        <taxon>Niabella</taxon>
    </lineage>
</organism>
<dbReference type="PROSITE" id="PS50109">
    <property type="entry name" value="HIS_KIN"/>
    <property type="match status" value="1"/>
</dbReference>
<dbReference type="InterPro" id="IPR005467">
    <property type="entry name" value="His_kinase_dom"/>
</dbReference>
<dbReference type="STRING" id="1285928.SAMN04487894_11739"/>
<evidence type="ECO:0000259" key="12">
    <source>
        <dbReference type="PROSITE" id="PS50109"/>
    </source>
</evidence>
<feature type="coiled-coil region" evidence="9">
    <location>
        <begin position="399"/>
        <end position="435"/>
    </location>
</feature>
<dbReference type="InterPro" id="IPR036097">
    <property type="entry name" value="HisK_dim/P_sf"/>
</dbReference>
<dbReference type="InterPro" id="IPR011990">
    <property type="entry name" value="TPR-like_helical_dom_sf"/>
</dbReference>
<keyword evidence="14" id="KW-1185">Reference proteome</keyword>
<protein>
    <recommendedName>
        <fullName evidence="2">histidine kinase</fullName>
        <ecNumber evidence="2">2.7.13.3</ecNumber>
    </recommendedName>
</protein>
<keyword evidence="8" id="KW-0802">TPR repeat</keyword>
<dbReference type="SUPFAM" id="SSF55874">
    <property type="entry name" value="ATPase domain of HSP90 chaperone/DNA topoisomerase II/histidine kinase"/>
    <property type="match status" value="1"/>
</dbReference>
<dbReference type="InterPro" id="IPR003594">
    <property type="entry name" value="HATPase_dom"/>
</dbReference>
<keyword evidence="9" id="KW-0175">Coiled coil</keyword>
<evidence type="ECO:0000256" key="9">
    <source>
        <dbReference type="SAM" id="Coils"/>
    </source>
</evidence>
<feature type="domain" description="Histidine kinase" evidence="12">
    <location>
        <begin position="487"/>
        <end position="693"/>
    </location>
</feature>
<name>A0A1G6Z3H9_NIADE</name>
<dbReference type="SUPFAM" id="SSF48452">
    <property type="entry name" value="TPR-like"/>
    <property type="match status" value="2"/>
</dbReference>
<dbReference type="Pfam" id="PF02518">
    <property type="entry name" value="HATPase_c"/>
    <property type="match status" value="1"/>
</dbReference>
<keyword evidence="3" id="KW-0808">Transferase</keyword>
<proteinExistence type="predicted"/>
<dbReference type="GO" id="GO:0030295">
    <property type="term" value="F:protein kinase activator activity"/>
    <property type="evidence" value="ECO:0007669"/>
    <property type="project" value="TreeGrafter"/>
</dbReference>
<gene>
    <name evidence="13" type="ORF">SAMN04487894_11739</name>
</gene>
<comment type="catalytic activity">
    <reaction evidence="1">
        <text>ATP + protein L-histidine = ADP + protein N-phospho-L-histidine.</text>
        <dbReference type="EC" id="2.7.13.3"/>
    </reaction>
</comment>
<dbReference type="SMART" id="SM00387">
    <property type="entry name" value="HATPase_c"/>
    <property type="match status" value="1"/>
</dbReference>
<dbReference type="InterPro" id="IPR036890">
    <property type="entry name" value="HATPase_C_sf"/>
</dbReference>
<dbReference type="Proteomes" id="UP000198757">
    <property type="component" value="Unassembled WGS sequence"/>
</dbReference>
<dbReference type="CDD" id="cd00082">
    <property type="entry name" value="HisKA"/>
    <property type="match status" value="1"/>
</dbReference>
<dbReference type="Gene3D" id="3.30.565.10">
    <property type="entry name" value="Histidine kinase-like ATPase, C-terminal domain"/>
    <property type="match status" value="1"/>
</dbReference>
<dbReference type="Gene3D" id="1.25.40.10">
    <property type="entry name" value="Tetratricopeptide repeat domain"/>
    <property type="match status" value="2"/>
</dbReference>
<feature type="repeat" description="TPR" evidence="8">
    <location>
        <begin position="202"/>
        <end position="235"/>
    </location>
</feature>
<dbReference type="InterPro" id="IPR019734">
    <property type="entry name" value="TPR_rpt"/>
</dbReference>
<keyword evidence="5 13" id="KW-0418">Kinase</keyword>
<dbReference type="GO" id="GO:0007234">
    <property type="term" value="P:osmosensory signaling via phosphorelay pathway"/>
    <property type="evidence" value="ECO:0007669"/>
    <property type="project" value="TreeGrafter"/>
</dbReference>
<feature type="chain" id="PRO_5011545860" description="histidine kinase" evidence="11">
    <location>
        <begin position="20"/>
        <end position="693"/>
    </location>
</feature>
<accession>A0A1G6Z3H9</accession>
<dbReference type="Gene3D" id="1.10.287.130">
    <property type="match status" value="1"/>
</dbReference>
<keyword evidence="7" id="KW-0902">Two-component regulatory system</keyword>
<evidence type="ECO:0000313" key="13">
    <source>
        <dbReference type="EMBL" id="SDD97091.1"/>
    </source>
</evidence>
<dbReference type="OrthoDB" id="9781208at2"/>
<dbReference type="SUPFAM" id="SSF47384">
    <property type="entry name" value="Homodimeric domain of signal transducing histidine kinase"/>
    <property type="match status" value="1"/>
</dbReference>
<feature type="signal peptide" evidence="11">
    <location>
        <begin position="1"/>
        <end position="19"/>
    </location>
</feature>
<dbReference type="InterPro" id="IPR003661">
    <property type="entry name" value="HisK_dim/P_dom"/>
</dbReference>
<keyword evidence="10" id="KW-0472">Membrane</keyword>
<dbReference type="EC" id="2.7.13.3" evidence="2"/>
<keyword evidence="6" id="KW-0067">ATP-binding</keyword>
<keyword evidence="11" id="KW-0732">Signal</keyword>
<dbReference type="AlphaFoldDB" id="A0A1G6Z3H9"/>
<evidence type="ECO:0000256" key="6">
    <source>
        <dbReference type="ARBA" id="ARBA00022840"/>
    </source>
</evidence>
<evidence type="ECO:0000256" key="3">
    <source>
        <dbReference type="ARBA" id="ARBA00022679"/>
    </source>
</evidence>
<evidence type="ECO:0000256" key="7">
    <source>
        <dbReference type="ARBA" id="ARBA00023012"/>
    </source>
</evidence>
<evidence type="ECO:0000256" key="1">
    <source>
        <dbReference type="ARBA" id="ARBA00000085"/>
    </source>
</evidence>
<dbReference type="InterPro" id="IPR050351">
    <property type="entry name" value="BphY/WalK/GraS-like"/>
</dbReference>
<dbReference type="GO" id="GO:0005524">
    <property type="term" value="F:ATP binding"/>
    <property type="evidence" value="ECO:0007669"/>
    <property type="project" value="UniProtKB-KW"/>
</dbReference>
<evidence type="ECO:0000256" key="11">
    <source>
        <dbReference type="SAM" id="SignalP"/>
    </source>
</evidence>
<dbReference type="PANTHER" id="PTHR42878">
    <property type="entry name" value="TWO-COMPONENT HISTIDINE KINASE"/>
    <property type="match status" value="1"/>
</dbReference>
<dbReference type="RefSeq" id="WP_090392360.1">
    <property type="nucleotide sequence ID" value="NZ_FMZO01000017.1"/>
</dbReference>
<dbReference type="SMART" id="SM00028">
    <property type="entry name" value="TPR"/>
    <property type="match status" value="3"/>
</dbReference>
<evidence type="ECO:0000256" key="8">
    <source>
        <dbReference type="PROSITE-ProRule" id="PRU00339"/>
    </source>
</evidence>
<evidence type="ECO:0000256" key="4">
    <source>
        <dbReference type="ARBA" id="ARBA00022741"/>
    </source>
</evidence>
<evidence type="ECO:0000256" key="2">
    <source>
        <dbReference type="ARBA" id="ARBA00012438"/>
    </source>
</evidence>
<reference evidence="14" key="1">
    <citation type="submission" date="2016-10" db="EMBL/GenBank/DDBJ databases">
        <authorList>
            <person name="Varghese N."/>
            <person name="Submissions S."/>
        </authorList>
    </citation>
    <scope>NUCLEOTIDE SEQUENCE [LARGE SCALE GENOMIC DNA]</scope>
    <source>
        <strain evidence="14">DSM 25811 / CCM 8410 / LMG 26954 / E90</strain>
    </source>
</reference>
<dbReference type="PANTHER" id="PTHR42878:SF7">
    <property type="entry name" value="SENSOR HISTIDINE KINASE GLRK"/>
    <property type="match status" value="1"/>
</dbReference>
<dbReference type="GO" id="GO:0000156">
    <property type="term" value="F:phosphorelay response regulator activity"/>
    <property type="evidence" value="ECO:0007669"/>
    <property type="project" value="TreeGrafter"/>
</dbReference>
<evidence type="ECO:0000313" key="14">
    <source>
        <dbReference type="Proteomes" id="UP000198757"/>
    </source>
</evidence>
<keyword evidence="10" id="KW-1133">Transmembrane helix</keyword>
<evidence type="ECO:0000256" key="10">
    <source>
        <dbReference type="SAM" id="Phobius"/>
    </source>
</evidence>